<dbReference type="CDD" id="cd02205">
    <property type="entry name" value="CBS_pair_SF"/>
    <property type="match status" value="1"/>
</dbReference>
<sequence length="211" mass="22635">MRSAHVPLEERTAAEVMTMDLLTISARESVLMAWELMCRAEVHHLPVVDDEGGFLGIVDAATLTAAWDAAGPRRARRPVTTLLGEHAKDSVRPAATVPEAARSMLESGNDHVAVTDAQGALVGLITARDLITELAGAARDRTAQRSGMPSLYRIEPVLPGEAPAAARRDGRHSAGAGGFHRARPDEPLARRRPANAGEKEVTRPVIRDLRP</sequence>
<dbReference type="InterPro" id="IPR000644">
    <property type="entry name" value="CBS_dom"/>
</dbReference>
<dbReference type="InterPro" id="IPR051257">
    <property type="entry name" value="Diverse_CBS-Domain"/>
</dbReference>
<reference evidence="6" key="1">
    <citation type="journal article" date="2019" name="Int. J. Syst. Evol. Microbiol.">
        <title>The Global Catalogue of Microorganisms (GCM) 10K type strain sequencing project: providing services to taxonomists for standard genome sequencing and annotation.</title>
        <authorList>
            <consortium name="The Broad Institute Genomics Platform"/>
            <consortium name="The Broad Institute Genome Sequencing Center for Infectious Disease"/>
            <person name="Wu L."/>
            <person name="Ma J."/>
        </authorList>
    </citation>
    <scope>NUCLEOTIDE SEQUENCE [LARGE SCALE GENOMIC DNA]</scope>
    <source>
        <strain evidence="6">KCTC 42087</strain>
    </source>
</reference>
<dbReference type="InterPro" id="IPR046342">
    <property type="entry name" value="CBS_dom_sf"/>
</dbReference>
<protein>
    <submittedName>
        <fullName evidence="5">HPP family protein</fullName>
    </submittedName>
</protein>
<dbReference type="SMART" id="SM00116">
    <property type="entry name" value="CBS"/>
    <property type="match status" value="2"/>
</dbReference>
<dbReference type="EMBL" id="JBHSON010000038">
    <property type="protein sequence ID" value="MFC5749068.1"/>
    <property type="molecule type" value="Genomic_DNA"/>
</dbReference>
<organism evidence="5 6">
    <name type="scientific">Actinomadura rugatobispora</name>
    <dbReference type="NCBI Taxonomy" id="1994"/>
    <lineage>
        <taxon>Bacteria</taxon>
        <taxon>Bacillati</taxon>
        <taxon>Actinomycetota</taxon>
        <taxon>Actinomycetes</taxon>
        <taxon>Streptosporangiales</taxon>
        <taxon>Thermomonosporaceae</taxon>
        <taxon>Actinomadura</taxon>
    </lineage>
</organism>
<feature type="compositionally biased region" description="Basic and acidic residues" evidence="3">
    <location>
        <begin position="197"/>
        <end position="211"/>
    </location>
</feature>
<keyword evidence="1 2" id="KW-0129">CBS domain</keyword>
<evidence type="ECO:0000256" key="1">
    <source>
        <dbReference type="ARBA" id="ARBA00023122"/>
    </source>
</evidence>
<feature type="domain" description="CBS" evidence="4">
    <location>
        <begin position="17"/>
        <end position="73"/>
    </location>
</feature>
<keyword evidence="6" id="KW-1185">Reference proteome</keyword>
<dbReference type="SUPFAM" id="SSF54631">
    <property type="entry name" value="CBS-domain pair"/>
    <property type="match status" value="1"/>
</dbReference>
<comment type="caution">
    <text evidence="5">The sequence shown here is derived from an EMBL/GenBank/DDBJ whole genome shotgun (WGS) entry which is preliminary data.</text>
</comment>
<dbReference type="PANTHER" id="PTHR43080">
    <property type="entry name" value="CBS DOMAIN-CONTAINING PROTEIN CBSX3, MITOCHONDRIAL"/>
    <property type="match status" value="1"/>
</dbReference>
<evidence type="ECO:0000256" key="2">
    <source>
        <dbReference type="PROSITE-ProRule" id="PRU00703"/>
    </source>
</evidence>
<feature type="domain" description="CBS" evidence="4">
    <location>
        <begin position="75"/>
        <end position="141"/>
    </location>
</feature>
<evidence type="ECO:0000313" key="5">
    <source>
        <dbReference type="EMBL" id="MFC5749068.1"/>
    </source>
</evidence>
<dbReference type="RefSeq" id="WP_378284785.1">
    <property type="nucleotide sequence ID" value="NZ_JBHSON010000038.1"/>
</dbReference>
<gene>
    <name evidence="5" type="ORF">ACFPZN_25915</name>
</gene>
<dbReference type="Proteomes" id="UP001596074">
    <property type="component" value="Unassembled WGS sequence"/>
</dbReference>
<dbReference type="PROSITE" id="PS51371">
    <property type="entry name" value="CBS"/>
    <property type="match status" value="2"/>
</dbReference>
<feature type="region of interest" description="Disordered" evidence="3">
    <location>
        <begin position="162"/>
        <end position="211"/>
    </location>
</feature>
<dbReference type="PANTHER" id="PTHR43080:SF2">
    <property type="entry name" value="CBS DOMAIN-CONTAINING PROTEIN"/>
    <property type="match status" value="1"/>
</dbReference>
<name>A0ABW1A2L6_9ACTN</name>
<proteinExistence type="predicted"/>
<accession>A0ABW1A2L6</accession>
<dbReference type="Pfam" id="PF00571">
    <property type="entry name" value="CBS"/>
    <property type="match status" value="2"/>
</dbReference>
<dbReference type="Gene3D" id="3.10.580.10">
    <property type="entry name" value="CBS-domain"/>
    <property type="match status" value="2"/>
</dbReference>
<evidence type="ECO:0000313" key="6">
    <source>
        <dbReference type="Proteomes" id="UP001596074"/>
    </source>
</evidence>
<evidence type="ECO:0000259" key="4">
    <source>
        <dbReference type="PROSITE" id="PS51371"/>
    </source>
</evidence>
<evidence type="ECO:0000256" key="3">
    <source>
        <dbReference type="SAM" id="MobiDB-lite"/>
    </source>
</evidence>